<protein>
    <submittedName>
        <fullName evidence="2">Putative tick transposon</fullName>
    </submittedName>
</protein>
<feature type="compositionally biased region" description="Polar residues" evidence="1">
    <location>
        <begin position="500"/>
        <end position="515"/>
    </location>
</feature>
<accession>A0A147BJZ6</accession>
<proteinExistence type="predicted"/>
<feature type="non-terminal residue" evidence="2">
    <location>
        <position position="1"/>
    </location>
</feature>
<dbReference type="PANTHER" id="PTHR33053:SF26">
    <property type="entry name" value="TRANSPOSASE DOMAIN-CONTAINING PROTEIN"/>
    <property type="match status" value="1"/>
</dbReference>
<organism evidence="2">
    <name type="scientific">Ixodes ricinus</name>
    <name type="common">Common tick</name>
    <name type="synonym">Acarus ricinus</name>
    <dbReference type="NCBI Taxonomy" id="34613"/>
    <lineage>
        <taxon>Eukaryota</taxon>
        <taxon>Metazoa</taxon>
        <taxon>Ecdysozoa</taxon>
        <taxon>Arthropoda</taxon>
        <taxon>Chelicerata</taxon>
        <taxon>Arachnida</taxon>
        <taxon>Acari</taxon>
        <taxon>Parasitiformes</taxon>
        <taxon>Ixodida</taxon>
        <taxon>Ixodoidea</taxon>
        <taxon>Ixodidae</taxon>
        <taxon>Ixodinae</taxon>
        <taxon>Ixodes</taxon>
    </lineage>
</organism>
<sequence length="638" mass="71512">NSASVAADRDLMLDRADDSDNGAKEVLHTVLPDGFSELCVDTDSESGGTETRSSSLSESPLSLASELATWAHDTKVCASHLSKLLKMLKKRHPELPCDARTLMGTPRSCDVKKMGSSGLYHYFGIEPVLREMMSAGRITGNTISLLFNIDGLPISKSSSKQFWPILASVAECCNPEPFVIALFEGVKKPESLDDYLADLILEMSTLLREGITEGCQKCAVRVHAFICDAPARAFLKCIKGHGGYFSCEKCTQEGAFSESCRKVILPDVSTPLRTDEAFLNQDQEEHHHGQSPLVKLKIGMVSQFPLDYMHLVCLGTTRKLLLQYWMRGRPHRSKLPQRTQTDISTMLVKLRKHTPQEMARKPRGLDELERWKATELRNFLLYFGPLVLKNQMEKRYYEHFLKLSIAVSILASPRLCQVELALAEKLLREFVLDAEDLYGEGVYVYNVHSLVHLPADVQKFGHLDSFSAFRFENFLGQLKRELKSPNLPLQQVVKRLYERTQSGKSLRAPSKQQELLRNPHDSGPTPPGFKGKQFRKVVLPSMVVETNTRDSCLLMEDGNVVVARNVVSDGGEVKICGQFFKQLANFHTSISHIDRLGIYRASRLSSATALWDVKQIKSKCCCFPCGRGFMVTPLLHTG</sequence>
<feature type="region of interest" description="Disordered" evidence="1">
    <location>
        <begin position="500"/>
        <end position="531"/>
    </location>
</feature>
<name>A0A147BJZ6_IXORI</name>
<evidence type="ECO:0000256" key="1">
    <source>
        <dbReference type="SAM" id="MobiDB-lite"/>
    </source>
</evidence>
<dbReference type="PANTHER" id="PTHR33053">
    <property type="entry name" value="PROTEIN, PUTATIVE-RELATED"/>
    <property type="match status" value="1"/>
</dbReference>
<evidence type="ECO:0000313" key="2">
    <source>
        <dbReference type="EMBL" id="JAR91086.1"/>
    </source>
</evidence>
<dbReference type="AlphaFoldDB" id="A0A147BJZ6"/>
<dbReference type="EMBL" id="GEGO01004318">
    <property type="protein sequence ID" value="JAR91086.1"/>
    <property type="molecule type" value="Transcribed_RNA"/>
</dbReference>
<reference evidence="2" key="1">
    <citation type="journal article" date="2018" name="PLoS Negl. Trop. Dis.">
        <title>Sialome diversity of ticks revealed by RNAseq of single tick salivary glands.</title>
        <authorList>
            <person name="Perner J."/>
            <person name="Kropackova S."/>
            <person name="Kopacek P."/>
            <person name="Ribeiro J.M."/>
        </authorList>
    </citation>
    <scope>NUCLEOTIDE SEQUENCE</scope>
    <source>
        <strain evidence="2">Siblings of single egg batch collected in Ceske Budejovice</strain>
        <tissue evidence="2">Salivary glands</tissue>
    </source>
</reference>